<name>A0A0H2RLM8_9AGAM</name>
<organism evidence="1 2">
    <name type="scientific">Schizopora paradoxa</name>
    <dbReference type="NCBI Taxonomy" id="27342"/>
    <lineage>
        <taxon>Eukaryota</taxon>
        <taxon>Fungi</taxon>
        <taxon>Dikarya</taxon>
        <taxon>Basidiomycota</taxon>
        <taxon>Agaricomycotina</taxon>
        <taxon>Agaricomycetes</taxon>
        <taxon>Hymenochaetales</taxon>
        <taxon>Schizoporaceae</taxon>
        <taxon>Schizopora</taxon>
    </lineage>
</organism>
<gene>
    <name evidence="1" type="ORF">SCHPADRAFT_393918</name>
</gene>
<dbReference type="AlphaFoldDB" id="A0A0H2RLM8"/>
<protein>
    <submittedName>
        <fullName evidence="1">Uncharacterized protein</fullName>
    </submittedName>
</protein>
<dbReference type="EMBL" id="KQ085969">
    <property type="protein sequence ID" value="KLO12875.1"/>
    <property type="molecule type" value="Genomic_DNA"/>
</dbReference>
<evidence type="ECO:0000313" key="1">
    <source>
        <dbReference type="EMBL" id="KLO12875.1"/>
    </source>
</evidence>
<accession>A0A0H2RLM8</accession>
<dbReference type="Proteomes" id="UP000053477">
    <property type="component" value="Unassembled WGS sequence"/>
</dbReference>
<reference evidence="1 2" key="1">
    <citation type="submission" date="2015-04" db="EMBL/GenBank/DDBJ databases">
        <title>Complete genome sequence of Schizopora paradoxa KUC8140, a cosmopolitan wood degrader in East Asia.</title>
        <authorList>
            <consortium name="DOE Joint Genome Institute"/>
            <person name="Min B."/>
            <person name="Park H."/>
            <person name="Jang Y."/>
            <person name="Kim J.-J."/>
            <person name="Kim K.H."/>
            <person name="Pangilinan J."/>
            <person name="Lipzen A."/>
            <person name="Riley R."/>
            <person name="Grigoriev I.V."/>
            <person name="Spatafora J.W."/>
            <person name="Choi I.-G."/>
        </authorList>
    </citation>
    <scope>NUCLEOTIDE SEQUENCE [LARGE SCALE GENOMIC DNA]</scope>
    <source>
        <strain evidence="1 2">KUC8140</strain>
    </source>
</reference>
<keyword evidence="2" id="KW-1185">Reference proteome</keyword>
<proteinExistence type="predicted"/>
<sequence>MYEPEGCSSCGFRRPCNFPVEYHGLTGGVEAHVEAGNRIPVADGSSGFSSSFGTDTGWTSISESMDDSSRFPTRECCFSLRFRNVPDFSLEAVSDASSSAPYIYGYSKRDISTARRRASLLHLNVGPRFGSLSNDFTPNVRVSSAHSPKQEESRRSLF</sequence>
<evidence type="ECO:0000313" key="2">
    <source>
        <dbReference type="Proteomes" id="UP000053477"/>
    </source>
</evidence>
<dbReference type="InParanoid" id="A0A0H2RLM8"/>